<name>A0ABS2XL65_POLSP</name>
<proteinExistence type="inferred from homology"/>
<evidence type="ECO:0000313" key="5">
    <source>
        <dbReference type="Proteomes" id="UP001166093"/>
    </source>
</evidence>
<dbReference type="Proteomes" id="UP001166093">
    <property type="component" value="Unassembled WGS sequence"/>
</dbReference>
<protein>
    <submittedName>
        <fullName evidence="4">TNF15 factor</fullName>
    </submittedName>
</protein>
<dbReference type="SUPFAM" id="SSF49842">
    <property type="entry name" value="TNF-like"/>
    <property type="match status" value="1"/>
</dbReference>
<feature type="non-terminal residue" evidence="4">
    <location>
        <position position="1"/>
    </location>
</feature>
<dbReference type="PANTHER" id="PTHR34344">
    <property type="entry name" value="UPF0184 PROTEIN C9ORF16"/>
    <property type="match status" value="1"/>
</dbReference>
<evidence type="ECO:0000313" key="4">
    <source>
        <dbReference type="EMBL" id="MBN3274746.1"/>
    </source>
</evidence>
<dbReference type="InterPro" id="IPR006052">
    <property type="entry name" value="TNF_dom"/>
</dbReference>
<keyword evidence="5" id="KW-1185">Reference proteome</keyword>
<evidence type="ECO:0000256" key="1">
    <source>
        <dbReference type="ARBA" id="ARBA00008670"/>
    </source>
</evidence>
<evidence type="ECO:0000256" key="2">
    <source>
        <dbReference type="SAM" id="MobiDB-lite"/>
    </source>
</evidence>
<dbReference type="Gene3D" id="2.60.120.40">
    <property type="match status" value="1"/>
</dbReference>
<comment type="caution">
    <text evidence="4">The sequence shown here is derived from an EMBL/GenBank/DDBJ whole genome shotgun (WGS) entry which is preliminary data.</text>
</comment>
<dbReference type="Pfam" id="PF03670">
    <property type="entry name" value="UPF0184"/>
    <property type="match status" value="1"/>
</dbReference>
<reference evidence="4" key="1">
    <citation type="journal article" date="2021" name="Cell">
        <title>Tracing the genetic footprints of vertebrate landing in non-teleost ray-finned fishes.</title>
        <authorList>
            <person name="Bi X."/>
            <person name="Wang K."/>
            <person name="Yang L."/>
            <person name="Pan H."/>
            <person name="Jiang H."/>
            <person name="Wei Q."/>
            <person name="Fang M."/>
            <person name="Yu H."/>
            <person name="Zhu C."/>
            <person name="Cai Y."/>
            <person name="He Y."/>
            <person name="Gan X."/>
            <person name="Zeng H."/>
            <person name="Yu D."/>
            <person name="Zhu Y."/>
            <person name="Jiang H."/>
            <person name="Qiu Q."/>
            <person name="Yang H."/>
            <person name="Zhang Y.E."/>
            <person name="Wang W."/>
            <person name="Zhu M."/>
            <person name="He S."/>
            <person name="Zhang G."/>
        </authorList>
    </citation>
    <scope>NUCLEOTIDE SEQUENCE</scope>
    <source>
        <strain evidence="4">Pddl_001</strain>
    </source>
</reference>
<dbReference type="InterPro" id="IPR008983">
    <property type="entry name" value="Tumour_necrosis_fac-like_dom"/>
</dbReference>
<dbReference type="PANTHER" id="PTHR34344:SF1">
    <property type="entry name" value="BUBLIN COILED-COIL PROTEIN"/>
    <property type="match status" value="1"/>
</dbReference>
<evidence type="ECO:0000259" key="3">
    <source>
        <dbReference type="PROSITE" id="PS50049"/>
    </source>
</evidence>
<dbReference type="PROSITE" id="PS50049">
    <property type="entry name" value="THD_2"/>
    <property type="match status" value="1"/>
</dbReference>
<feature type="non-terminal residue" evidence="4">
    <location>
        <position position="167"/>
    </location>
</feature>
<organism evidence="4 5">
    <name type="scientific">Polyodon spathula</name>
    <name type="common">North American paddlefish</name>
    <name type="synonym">Squalus spathula</name>
    <dbReference type="NCBI Taxonomy" id="7913"/>
    <lineage>
        <taxon>Eukaryota</taxon>
        <taxon>Metazoa</taxon>
        <taxon>Chordata</taxon>
        <taxon>Craniata</taxon>
        <taxon>Vertebrata</taxon>
        <taxon>Euteleostomi</taxon>
        <taxon>Actinopterygii</taxon>
        <taxon>Chondrostei</taxon>
        <taxon>Acipenseriformes</taxon>
        <taxon>Polyodontidae</taxon>
        <taxon>Polyodon</taxon>
    </lineage>
</organism>
<dbReference type="EMBL" id="JAAWVQ010043489">
    <property type="protein sequence ID" value="MBN3274746.1"/>
    <property type="molecule type" value="Genomic_DNA"/>
</dbReference>
<gene>
    <name evidence="4" type="primary">Tnfsf15</name>
    <name evidence="4" type="ORF">GTO93_0009075</name>
</gene>
<dbReference type="InterPro" id="IPR005374">
    <property type="entry name" value="BBLN_eukaryota"/>
</dbReference>
<feature type="domain" description="THD" evidence="3">
    <location>
        <begin position="1"/>
        <end position="167"/>
    </location>
</feature>
<feature type="region of interest" description="Disordered" evidence="2">
    <location>
        <begin position="132"/>
        <end position="167"/>
    </location>
</feature>
<sequence>MARSLTSSEEVENQFLLWEHQHGQAFLKNGLDYQDNALVFPISGDYFVYAQVTFREIYKKEKCEPRMLKQTITKVTDKYPVPTELATASKSVCETEYAAINAMLDQINSCLDDLEERNDSLNTKLKELLESNRQARQEFRQQLNEGLAQTPPSPPPPSSEQGGREEH</sequence>
<dbReference type="SMART" id="SM00207">
    <property type="entry name" value="TNF"/>
    <property type="match status" value="1"/>
</dbReference>
<accession>A0ABS2XL65</accession>
<comment type="similarity">
    <text evidence="1">Belongs to the tumor necrosis factor family.</text>
</comment>